<gene>
    <name evidence="1" type="ORF">BRETT_003938</name>
</gene>
<dbReference type="AlphaFoldDB" id="A0A871R4S5"/>
<dbReference type="OrthoDB" id="3997872at2759"/>
<sequence>MMSKTATIDTSNDKDVNNYVKDVFKELTKKKTRCLLTAFYDWLQKDPTRQCEGTPLIELDASFQRKRAKQNVLVFNDKYSALLLRIFKKYRMYKDELLKVFANIRDLNVSIDGIYTFGPVLSKRDNTLLKHAFTVICKTHAHVKVLQPIKKTNAKKKKGKAHEHEENVSCEEPSIFDDDIGLRSEIFRDAEQPEENENSQEEIQNKNVNLVCGISVPLSNTSDRKHTISKSLIEDLESTLSNLSISVEIKNCKK</sequence>
<reference evidence="1" key="2">
    <citation type="journal article" name="BMC Genomics">
        <title>New genome assemblies reveal patterns of domestication and adaptation across Brettanomyces (Dekkera) species.</title>
        <authorList>
            <person name="Roach M.J."/>
            <person name="Borneman A.R."/>
        </authorList>
    </citation>
    <scope>NUCLEOTIDE SEQUENCE</scope>
    <source>
        <strain evidence="1">UCD 2041</strain>
    </source>
</reference>
<accession>A0A871R4S5</accession>
<evidence type="ECO:0000313" key="2">
    <source>
        <dbReference type="Proteomes" id="UP000663131"/>
    </source>
</evidence>
<proteinExistence type="predicted"/>
<dbReference type="KEGG" id="bbrx:BRETT_003938"/>
<name>A0A871R4S5_DEKBR</name>
<organism evidence="1 2">
    <name type="scientific">Dekkera bruxellensis</name>
    <name type="common">Brettanomyces custersii</name>
    <dbReference type="NCBI Taxonomy" id="5007"/>
    <lineage>
        <taxon>Eukaryota</taxon>
        <taxon>Fungi</taxon>
        <taxon>Dikarya</taxon>
        <taxon>Ascomycota</taxon>
        <taxon>Saccharomycotina</taxon>
        <taxon>Pichiomycetes</taxon>
        <taxon>Pichiales</taxon>
        <taxon>Pichiaceae</taxon>
        <taxon>Brettanomyces</taxon>
    </lineage>
</organism>
<dbReference type="GeneID" id="64575861"/>
<dbReference type="RefSeq" id="XP_041136277.1">
    <property type="nucleotide sequence ID" value="XM_041282438.1"/>
</dbReference>
<dbReference type="Proteomes" id="UP000663131">
    <property type="component" value="Chromosome 6"/>
</dbReference>
<protein>
    <submittedName>
        <fullName evidence="1">Uncharacterized protein</fullName>
    </submittedName>
</protein>
<evidence type="ECO:0000313" key="1">
    <source>
        <dbReference type="EMBL" id="QOU19784.1"/>
    </source>
</evidence>
<reference evidence="1" key="1">
    <citation type="submission" date="2020-10" db="EMBL/GenBank/DDBJ databases">
        <authorList>
            <person name="Palmer J.M."/>
        </authorList>
    </citation>
    <scope>NUCLEOTIDE SEQUENCE</scope>
    <source>
        <strain evidence="1">UCD 2041</strain>
    </source>
</reference>
<dbReference type="EMBL" id="CP063134">
    <property type="protein sequence ID" value="QOU19784.1"/>
    <property type="molecule type" value="Genomic_DNA"/>
</dbReference>